<dbReference type="Proteomes" id="UP000325902">
    <property type="component" value="Unassembled WGS sequence"/>
</dbReference>
<organism evidence="2 3">
    <name type="scientific">Lasiodiplodia theobromae</name>
    <dbReference type="NCBI Taxonomy" id="45133"/>
    <lineage>
        <taxon>Eukaryota</taxon>
        <taxon>Fungi</taxon>
        <taxon>Dikarya</taxon>
        <taxon>Ascomycota</taxon>
        <taxon>Pezizomycotina</taxon>
        <taxon>Dothideomycetes</taxon>
        <taxon>Dothideomycetes incertae sedis</taxon>
        <taxon>Botryosphaeriales</taxon>
        <taxon>Botryosphaeriaceae</taxon>
        <taxon>Lasiodiplodia</taxon>
    </lineage>
</organism>
<keyword evidence="3" id="KW-1185">Reference proteome</keyword>
<dbReference type="Gene3D" id="3.40.390.10">
    <property type="entry name" value="Collagenase (Catalytic Domain)"/>
    <property type="match status" value="1"/>
</dbReference>
<dbReference type="InterPro" id="IPR024079">
    <property type="entry name" value="MetalloPept_cat_dom_sf"/>
</dbReference>
<keyword evidence="1" id="KW-0732">Signal</keyword>
<dbReference type="OrthoDB" id="5381562at2759"/>
<proteinExistence type="predicted"/>
<evidence type="ECO:0008006" key="4">
    <source>
        <dbReference type="Google" id="ProtNLM"/>
    </source>
</evidence>
<evidence type="ECO:0000256" key="1">
    <source>
        <dbReference type="SAM" id="SignalP"/>
    </source>
</evidence>
<dbReference type="AlphaFoldDB" id="A0A5N5DU60"/>
<evidence type="ECO:0000313" key="2">
    <source>
        <dbReference type="EMBL" id="KAB2580492.1"/>
    </source>
</evidence>
<dbReference type="SUPFAM" id="SSF55486">
    <property type="entry name" value="Metalloproteases ('zincins'), catalytic domain"/>
    <property type="match status" value="1"/>
</dbReference>
<sequence>MISPFSTTGLSWALFSTAAVVNAVPHTLLRRDNSYEIVDCGGNTDKIQNALDDAAALAKIAENIDEESTAFTHYLRKDDKSHATDLWATIAMNNDLSTAPYQFTIRCVNSCTGDEANSLAVTDATPPIDDVPRREMKICPLFFTSARTANNLNSKNYDGDKRGSWCQTGQKFKDFETAGHTILHEMTHLDAVGTAAGMPERAQDGFRSHGTDDVVGYGDDYVTAARAFLSDWVNHADEMDPNALKPYQNAENIAAAATEWWFLQSCKNTLQEIDL</sequence>
<feature type="chain" id="PRO_5024786557" description="Lysine-specific metallo-endopeptidase domain-containing protein" evidence="1">
    <location>
        <begin position="24"/>
        <end position="275"/>
    </location>
</feature>
<reference evidence="2 3" key="1">
    <citation type="journal article" date="2019" name="Sci. Rep.">
        <title>A multi-omics analysis of the grapevine pathogen Lasiodiplodia theobromae reveals that temperature affects the expression of virulence- and pathogenicity-related genes.</title>
        <authorList>
            <person name="Felix C."/>
            <person name="Meneses R."/>
            <person name="Goncalves M.F.M."/>
            <person name="Tilleman L."/>
            <person name="Duarte A.S."/>
            <person name="Jorrin-Novo J.V."/>
            <person name="Van de Peer Y."/>
            <person name="Deforce D."/>
            <person name="Van Nieuwerburgh F."/>
            <person name="Esteves A.C."/>
            <person name="Alves A."/>
        </authorList>
    </citation>
    <scope>NUCLEOTIDE SEQUENCE [LARGE SCALE GENOMIC DNA]</scope>
    <source>
        <strain evidence="2 3">LA-SOL3</strain>
    </source>
</reference>
<accession>A0A5N5DU60</accession>
<gene>
    <name evidence="2" type="ORF">DBV05_g771</name>
</gene>
<comment type="caution">
    <text evidence="2">The sequence shown here is derived from an EMBL/GenBank/DDBJ whole genome shotgun (WGS) entry which is preliminary data.</text>
</comment>
<feature type="signal peptide" evidence="1">
    <location>
        <begin position="1"/>
        <end position="23"/>
    </location>
</feature>
<dbReference type="EMBL" id="VCHE01000003">
    <property type="protein sequence ID" value="KAB2580492.1"/>
    <property type="molecule type" value="Genomic_DNA"/>
</dbReference>
<dbReference type="GO" id="GO:0008237">
    <property type="term" value="F:metallopeptidase activity"/>
    <property type="evidence" value="ECO:0007669"/>
    <property type="project" value="InterPro"/>
</dbReference>
<name>A0A5N5DU60_9PEZI</name>
<protein>
    <recommendedName>
        <fullName evidence="4">Lysine-specific metallo-endopeptidase domain-containing protein</fullName>
    </recommendedName>
</protein>
<evidence type="ECO:0000313" key="3">
    <source>
        <dbReference type="Proteomes" id="UP000325902"/>
    </source>
</evidence>